<evidence type="ECO:0000313" key="9">
    <source>
        <dbReference type="EMBL" id="OGD74059.1"/>
    </source>
</evidence>
<proteinExistence type="inferred from homology"/>
<evidence type="ECO:0000256" key="4">
    <source>
        <dbReference type="ARBA" id="ARBA00023002"/>
    </source>
</evidence>
<name>A0A1F5F348_9BACT</name>
<dbReference type="FunFam" id="3.55.40.20:FF:000004">
    <property type="entry name" value="Superoxide dismutase [Fe]"/>
    <property type="match status" value="1"/>
</dbReference>
<feature type="domain" description="Manganese/iron superoxide dismutase N-terminal" evidence="7">
    <location>
        <begin position="10"/>
        <end position="89"/>
    </location>
</feature>
<dbReference type="InterPro" id="IPR019831">
    <property type="entry name" value="Mn/Fe_SOD_N"/>
</dbReference>
<dbReference type="Proteomes" id="UP000176191">
    <property type="component" value="Unassembled WGS sequence"/>
</dbReference>
<dbReference type="Gene3D" id="3.55.40.20">
    <property type="entry name" value="Iron/manganese superoxide dismutase, C-terminal domain"/>
    <property type="match status" value="1"/>
</dbReference>
<dbReference type="Pfam" id="PF02777">
    <property type="entry name" value="Sod_Fe_C"/>
    <property type="match status" value="1"/>
</dbReference>
<evidence type="ECO:0000313" key="10">
    <source>
        <dbReference type="Proteomes" id="UP000176191"/>
    </source>
</evidence>
<feature type="binding site" evidence="5">
    <location>
        <position position="33"/>
    </location>
    <ligand>
        <name>Mn(2+)</name>
        <dbReference type="ChEBI" id="CHEBI:29035"/>
    </ligand>
</feature>
<dbReference type="GO" id="GO:0046872">
    <property type="term" value="F:metal ion binding"/>
    <property type="evidence" value="ECO:0007669"/>
    <property type="project" value="UniProtKB-KW"/>
</dbReference>
<comment type="function">
    <text evidence="6">Destroys radicals which are normally produced within the cells and which are toxic to biological systems.</text>
</comment>
<dbReference type="InterPro" id="IPR019833">
    <property type="entry name" value="Mn/Fe_SOD_BS"/>
</dbReference>
<dbReference type="InterPro" id="IPR001189">
    <property type="entry name" value="Mn/Fe_SOD"/>
</dbReference>
<feature type="binding site" evidence="5">
    <location>
        <position position="165"/>
    </location>
    <ligand>
        <name>Mn(2+)</name>
        <dbReference type="ChEBI" id="CHEBI:29035"/>
    </ligand>
</feature>
<keyword evidence="4 6" id="KW-0560">Oxidoreductase</keyword>
<evidence type="ECO:0000256" key="3">
    <source>
        <dbReference type="ARBA" id="ARBA00022723"/>
    </source>
</evidence>
<dbReference type="Pfam" id="PF00081">
    <property type="entry name" value="Sod_Fe_N"/>
    <property type="match status" value="1"/>
</dbReference>
<feature type="binding site" evidence="5">
    <location>
        <position position="169"/>
    </location>
    <ligand>
        <name>Mn(2+)</name>
        <dbReference type="ChEBI" id="CHEBI:29035"/>
    </ligand>
</feature>
<evidence type="ECO:0000256" key="5">
    <source>
        <dbReference type="PIRSR" id="PIRSR000349-1"/>
    </source>
</evidence>
<evidence type="ECO:0000259" key="7">
    <source>
        <dbReference type="Pfam" id="PF00081"/>
    </source>
</evidence>
<dbReference type="SUPFAM" id="SSF46609">
    <property type="entry name" value="Fe,Mn superoxide dismutase (SOD), N-terminal domain"/>
    <property type="match status" value="1"/>
</dbReference>
<evidence type="ECO:0000259" key="8">
    <source>
        <dbReference type="Pfam" id="PF02777"/>
    </source>
</evidence>
<dbReference type="InterPro" id="IPR019832">
    <property type="entry name" value="Mn/Fe_SOD_C"/>
</dbReference>
<feature type="binding site" evidence="5">
    <location>
        <position position="82"/>
    </location>
    <ligand>
        <name>Mn(2+)</name>
        <dbReference type="ChEBI" id="CHEBI:29035"/>
    </ligand>
</feature>
<comment type="catalytic activity">
    <reaction evidence="6">
        <text>2 superoxide + 2 H(+) = H2O2 + O2</text>
        <dbReference type="Rhea" id="RHEA:20696"/>
        <dbReference type="ChEBI" id="CHEBI:15378"/>
        <dbReference type="ChEBI" id="CHEBI:15379"/>
        <dbReference type="ChEBI" id="CHEBI:16240"/>
        <dbReference type="ChEBI" id="CHEBI:18421"/>
        <dbReference type="EC" id="1.15.1.1"/>
    </reaction>
</comment>
<accession>A0A1F5F348</accession>
<evidence type="ECO:0000256" key="6">
    <source>
        <dbReference type="RuleBase" id="RU000414"/>
    </source>
</evidence>
<dbReference type="AlphaFoldDB" id="A0A1F5F348"/>
<dbReference type="PANTHER" id="PTHR11404:SF6">
    <property type="entry name" value="SUPEROXIDE DISMUTASE [MN], MITOCHONDRIAL"/>
    <property type="match status" value="1"/>
</dbReference>
<dbReference type="GO" id="GO:0004784">
    <property type="term" value="F:superoxide dismutase activity"/>
    <property type="evidence" value="ECO:0007669"/>
    <property type="project" value="UniProtKB-EC"/>
</dbReference>
<dbReference type="PRINTS" id="PR01703">
    <property type="entry name" value="MNSODISMTASE"/>
</dbReference>
<gene>
    <name evidence="9" type="ORF">A2228_00305</name>
</gene>
<sequence>MTNLKHKRLELPDLPYKYDALEPVISKAIMTLHHTRHHLAYVTGVNAAMDKLEKARAGEGLEIDYKAVMRDFSFHMSGHKLHSIFWKNLRKSSKDNAPTGSLLEKINEQFGSFTAFQTEFAGAGKSVEGSGWVALIQDGDDLHIIQIQNHNLLSVLETKTLLVLDVWEHAYYLDYQNDRGKYVDAFWNIINWDDVAARLA</sequence>
<dbReference type="Gene3D" id="1.10.287.990">
    <property type="entry name" value="Fe,Mn superoxide dismutase (SOD) domain"/>
    <property type="match status" value="1"/>
</dbReference>
<dbReference type="EC" id="1.15.1.1" evidence="2 6"/>
<evidence type="ECO:0000256" key="1">
    <source>
        <dbReference type="ARBA" id="ARBA00008714"/>
    </source>
</evidence>
<reference evidence="9 10" key="1">
    <citation type="journal article" date="2016" name="Nat. Commun.">
        <title>Thousands of microbial genomes shed light on interconnected biogeochemical processes in an aquifer system.</title>
        <authorList>
            <person name="Anantharaman K."/>
            <person name="Brown C.T."/>
            <person name="Hug L.A."/>
            <person name="Sharon I."/>
            <person name="Castelle C.J."/>
            <person name="Probst A.J."/>
            <person name="Thomas B.C."/>
            <person name="Singh A."/>
            <person name="Wilkins M.J."/>
            <person name="Karaoz U."/>
            <person name="Brodie E.L."/>
            <person name="Williams K.H."/>
            <person name="Hubbard S.S."/>
            <person name="Banfield J.F."/>
        </authorList>
    </citation>
    <scope>NUCLEOTIDE SEQUENCE [LARGE SCALE GENOMIC DNA]</scope>
</reference>
<feature type="domain" description="Manganese/iron superoxide dismutase C-terminal" evidence="8">
    <location>
        <begin position="98"/>
        <end position="198"/>
    </location>
</feature>
<comment type="caution">
    <text evidence="9">The sequence shown here is derived from an EMBL/GenBank/DDBJ whole genome shotgun (WGS) entry which is preliminary data.</text>
</comment>
<dbReference type="PIRSF" id="PIRSF000349">
    <property type="entry name" value="SODismutase"/>
    <property type="match status" value="1"/>
</dbReference>
<protein>
    <recommendedName>
        <fullName evidence="2 6">Superoxide dismutase</fullName>
        <ecNumber evidence="2 6">1.15.1.1</ecNumber>
    </recommendedName>
</protein>
<comment type="similarity">
    <text evidence="1 6">Belongs to the iron/manganese superoxide dismutase family.</text>
</comment>
<evidence type="ECO:0000256" key="2">
    <source>
        <dbReference type="ARBA" id="ARBA00012682"/>
    </source>
</evidence>
<dbReference type="EMBL" id="MFAK01000041">
    <property type="protein sequence ID" value="OGD74059.1"/>
    <property type="molecule type" value="Genomic_DNA"/>
</dbReference>
<dbReference type="InterPro" id="IPR036314">
    <property type="entry name" value="SOD_C_sf"/>
</dbReference>
<dbReference type="InterPro" id="IPR036324">
    <property type="entry name" value="Mn/Fe_SOD_N_sf"/>
</dbReference>
<dbReference type="PANTHER" id="PTHR11404">
    <property type="entry name" value="SUPEROXIDE DISMUTASE 2"/>
    <property type="match status" value="1"/>
</dbReference>
<dbReference type="PROSITE" id="PS00088">
    <property type="entry name" value="SOD_MN"/>
    <property type="match status" value="1"/>
</dbReference>
<organism evidence="9 10">
    <name type="scientific">Candidatus Collierbacteria bacterium RIFOXYA2_FULL_46_10</name>
    <dbReference type="NCBI Taxonomy" id="1817726"/>
    <lineage>
        <taxon>Bacteria</taxon>
        <taxon>Candidatus Collieribacteriota</taxon>
    </lineage>
</organism>
<keyword evidence="3 5" id="KW-0479">Metal-binding</keyword>
<dbReference type="SUPFAM" id="SSF54719">
    <property type="entry name" value="Fe,Mn superoxide dismutase (SOD), C-terminal domain"/>
    <property type="match status" value="1"/>
</dbReference>
<dbReference type="InterPro" id="IPR050265">
    <property type="entry name" value="Fe/Mn_Superoxide_Dismutase"/>
</dbReference>